<gene>
    <name evidence="1" type="ORF">ABEG17_14925</name>
</gene>
<dbReference type="AlphaFoldDB" id="A0AAU7JRC6"/>
<sequence length="54" mass="6030">MTFLWFIVWFIANIVGSNEPLRFDPVNAWAGTLILAVALDLSAAHARTGSRRRS</sequence>
<dbReference type="RefSeq" id="WP_406830274.1">
    <property type="nucleotide sequence ID" value="NZ_CP157483.1"/>
</dbReference>
<proteinExistence type="predicted"/>
<evidence type="ECO:0000313" key="1">
    <source>
        <dbReference type="EMBL" id="XBO42851.1"/>
    </source>
</evidence>
<dbReference type="EMBL" id="CP157483">
    <property type="protein sequence ID" value="XBO42851.1"/>
    <property type="molecule type" value="Genomic_DNA"/>
</dbReference>
<accession>A0AAU7JRC6</accession>
<name>A0AAU7JRC6_9MICO</name>
<reference evidence="1" key="1">
    <citation type="submission" date="2024-05" db="EMBL/GenBank/DDBJ databases">
        <authorList>
            <person name="Kim S."/>
            <person name="Heo J."/>
            <person name="Choi H."/>
            <person name="Choi Y."/>
            <person name="Kwon S.-W."/>
            <person name="Kim Y."/>
        </authorList>
    </citation>
    <scope>NUCLEOTIDE SEQUENCE</scope>
    <source>
        <strain evidence="1">KACC 23699</strain>
    </source>
</reference>
<organism evidence="1">
    <name type="scientific">Pedococcus sp. KACC 23699</name>
    <dbReference type="NCBI Taxonomy" id="3149228"/>
    <lineage>
        <taxon>Bacteria</taxon>
        <taxon>Bacillati</taxon>
        <taxon>Actinomycetota</taxon>
        <taxon>Actinomycetes</taxon>
        <taxon>Micrococcales</taxon>
        <taxon>Intrasporangiaceae</taxon>
        <taxon>Pedococcus</taxon>
    </lineage>
</organism>
<protein>
    <submittedName>
        <fullName evidence="1">Uncharacterized protein</fullName>
    </submittedName>
</protein>